<keyword evidence="5" id="KW-0472">Membrane</keyword>
<accession>A0A1A9ZMY8</accession>
<keyword evidence="4" id="KW-1133">Transmembrane helix</keyword>
<dbReference type="GO" id="GO:0005739">
    <property type="term" value="C:mitochondrion"/>
    <property type="evidence" value="ECO:0007669"/>
    <property type="project" value="TreeGrafter"/>
</dbReference>
<keyword evidence="8" id="KW-1185">Reference proteome</keyword>
<evidence type="ECO:0000256" key="3">
    <source>
        <dbReference type="ARBA" id="ARBA00022692"/>
    </source>
</evidence>
<comment type="subcellular location">
    <subcellularLocation>
        <location evidence="1">Membrane</location>
        <topology evidence="1">Multi-pass membrane protein</topology>
    </subcellularLocation>
</comment>
<evidence type="ECO:0000256" key="4">
    <source>
        <dbReference type="ARBA" id="ARBA00022989"/>
    </source>
</evidence>
<dbReference type="Proteomes" id="UP000092445">
    <property type="component" value="Unassembled WGS sequence"/>
</dbReference>
<evidence type="ECO:0000256" key="6">
    <source>
        <dbReference type="ARBA" id="ARBA00049743"/>
    </source>
</evidence>
<evidence type="ECO:0000256" key="1">
    <source>
        <dbReference type="ARBA" id="ARBA00004141"/>
    </source>
</evidence>
<evidence type="ECO:0000256" key="5">
    <source>
        <dbReference type="ARBA" id="ARBA00023136"/>
    </source>
</evidence>
<dbReference type="AlphaFoldDB" id="A0A1A9ZMY8"/>
<evidence type="ECO:0000256" key="2">
    <source>
        <dbReference type="ARBA" id="ARBA00006824"/>
    </source>
</evidence>
<dbReference type="PANTHER" id="PTHR11266">
    <property type="entry name" value="PEROXISOMAL MEMBRANE PROTEIN 2, PXMP2 MPV17"/>
    <property type="match status" value="1"/>
</dbReference>
<evidence type="ECO:0000313" key="7">
    <source>
        <dbReference type="EnsemblMetazoa" id="GPAI019699-PA"/>
    </source>
</evidence>
<dbReference type="PANTHER" id="PTHR11266:SF17">
    <property type="entry name" value="PROTEIN MPV17"/>
    <property type="match status" value="1"/>
</dbReference>
<reference evidence="7" key="2">
    <citation type="submission" date="2020-05" db="UniProtKB">
        <authorList>
            <consortium name="EnsemblMetazoa"/>
        </authorList>
    </citation>
    <scope>IDENTIFICATION</scope>
    <source>
        <strain evidence="7">IAEA</strain>
    </source>
</reference>
<dbReference type="EnsemblMetazoa" id="GPAI019699-RA">
    <property type="protein sequence ID" value="GPAI019699-PA"/>
    <property type="gene ID" value="GPAI019699"/>
</dbReference>
<dbReference type="GO" id="GO:1901858">
    <property type="term" value="P:regulation of mitochondrial DNA metabolic process"/>
    <property type="evidence" value="ECO:0007669"/>
    <property type="project" value="TreeGrafter"/>
</dbReference>
<name>A0A1A9ZMY8_GLOPL</name>
<keyword evidence="3" id="KW-0812">Transmembrane</keyword>
<dbReference type="GO" id="GO:0015267">
    <property type="term" value="F:channel activity"/>
    <property type="evidence" value="ECO:0007669"/>
    <property type="project" value="TreeGrafter"/>
</dbReference>
<organism evidence="7 8">
    <name type="scientific">Glossina pallidipes</name>
    <name type="common">Tsetse fly</name>
    <dbReference type="NCBI Taxonomy" id="7398"/>
    <lineage>
        <taxon>Eukaryota</taxon>
        <taxon>Metazoa</taxon>
        <taxon>Ecdysozoa</taxon>
        <taxon>Arthropoda</taxon>
        <taxon>Hexapoda</taxon>
        <taxon>Insecta</taxon>
        <taxon>Pterygota</taxon>
        <taxon>Neoptera</taxon>
        <taxon>Endopterygota</taxon>
        <taxon>Diptera</taxon>
        <taxon>Brachycera</taxon>
        <taxon>Muscomorpha</taxon>
        <taxon>Hippoboscoidea</taxon>
        <taxon>Glossinidae</taxon>
        <taxon>Glossina</taxon>
    </lineage>
</organism>
<sequence>MTHKGFAYMGQVNGTYNIHELLLRNECIDNIPLLILDKIWEWMIWGFEKVDPEKQIDYCVRHSFKALCSYFFGGCRTAFPMGSGDLLAQHYGGAKNMRSINWIRTITSSSIGLFFIGPALTYWSNIMHPWSCVQRNRTFAVFKQIISDQIYLAPSLNLGLVCLSDLTNENRYAGMERRIFEKYMFVMKRHYVFWSAVQFVIYCRECRLDVHGSMGTIFTSSFKYLNQVLDHVLTFVLKVFMFHGRTYAHETHRLCGHQYHGEGNCWVASFGFIVSKRKHKGSSSTMRYEGSELSNLMETTEYFVAFFQKQHTCNRLPQLAFQPIAQVLHPLILVYHNVSRDLAQVSVERLPICTDMLCGTTIKKENANKKRFEPEIGRHYTDKIDVVVMRKSELFLLAIIRSDIGKTAPADFENDNAINCKVRLITNLLPTNLHYTKYNCKIVMAGKKRILLFSLFMDERIINNNFLQFVIILPNLQIMREMLSFAIQCLDADFKDLTAIDHLIRTYNLLHYFPKRSQASNELESAKQEIYKEVGLNWTIVSKITLFTSELHLEFGLNFSSLHSHRPVNN</sequence>
<comment type="similarity">
    <text evidence="2">Belongs to the peroxisomal membrane protein PXMP2/4 family.</text>
</comment>
<reference evidence="8" key="1">
    <citation type="submission" date="2014-03" db="EMBL/GenBank/DDBJ databases">
        <authorList>
            <person name="Aksoy S."/>
            <person name="Warren W."/>
            <person name="Wilson R.K."/>
        </authorList>
    </citation>
    <scope>NUCLEOTIDE SEQUENCE [LARGE SCALE GENOMIC DNA]</scope>
    <source>
        <strain evidence="8">IAEA</strain>
    </source>
</reference>
<protein>
    <recommendedName>
        <fullName evidence="6">Mitochondrial inner membrane protein Mpv17</fullName>
    </recommendedName>
</protein>
<dbReference type="GO" id="GO:0016020">
    <property type="term" value="C:membrane"/>
    <property type="evidence" value="ECO:0007669"/>
    <property type="project" value="UniProtKB-SubCell"/>
</dbReference>
<dbReference type="VEuPathDB" id="VectorBase:GPAI019699"/>
<evidence type="ECO:0000313" key="8">
    <source>
        <dbReference type="Proteomes" id="UP000092445"/>
    </source>
</evidence>
<dbReference type="InterPro" id="IPR007248">
    <property type="entry name" value="Mpv17_PMP22"/>
</dbReference>
<dbReference type="STRING" id="7398.A0A1A9ZMY8"/>
<proteinExistence type="inferred from homology"/>